<evidence type="ECO:0008006" key="4">
    <source>
        <dbReference type="Google" id="ProtNLM"/>
    </source>
</evidence>
<keyword evidence="1" id="KW-0472">Membrane</keyword>
<keyword evidence="1" id="KW-0812">Transmembrane</keyword>
<sequence length="61" mass="6464">MKDRGLRTFVTVLAGLAVIYFGSAGRDPEEGRGISGGVIVLALLAALLVWHLTRPGDKTVK</sequence>
<protein>
    <recommendedName>
        <fullName evidence="4">MYXO-CTERM domain-containing protein</fullName>
    </recommendedName>
</protein>
<gene>
    <name evidence="2" type="ORF">JM949_21375</name>
</gene>
<dbReference type="RefSeq" id="WP_203150175.1">
    <property type="nucleotide sequence ID" value="NZ_JAEVHL010000120.1"/>
</dbReference>
<dbReference type="Proteomes" id="UP000622245">
    <property type="component" value="Unassembled WGS sequence"/>
</dbReference>
<accession>A0ABS1YJZ6</accession>
<comment type="caution">
    <text evidence="2">The sequence shown here is derived from an EMBL/GenBank/DDBJ whole genome shotgun (WGS) entry which is preliminary data.</text>
</comment>
<evidence type="ECO:0000256" key="1">
    <source>
        <dbReference type="SAM" id="Phobius"/>
    </source>
</evidence>
<evidence type="ECO:0000313" key="2">
    <source>
        <dbReference type="EMBL" id="MBM0277747.1"/>
    </source>
</evidence>
<feature type="transmembrane region" description="Helical" evidence="1">
    <location>
        <begin position="34"/>
        <end position="53"/>
    </location>
</feature>
<organism evidence="2 3">
    <name type="scientific">Micromonospora tarensis</name>
    <dbReference type="NCBI Taxonomy" id="2806100"/>
    <lineage>
        <taxon>Bacteria</taxon>
        <taxon>Bacillati</taxon>
        <taxon>Actinomycetota</taxon>
        <taxon>Actinomycetes</taxon>
        <taxon>Micromonosporales</taxon>
        <taxon>Micromonosporaceae</taxon>
        <taxon>Micromonospora</taxon>
    </lineage>
</organism>
<dbReference type="EMBL" id="JAEVHL010000120">
    <property type="protein sequence ID" value="MBM0277747.1"/>
    <property type="molecule type" value="Genomic_DNA"/>
</dbReference>
<name>A0ABS1YJZ6_9ACTN</name>
<reference evidence="2 3" key="1">
    <citation type="submission" date="2021-01" db="EMBL/GenBank/DDBJ databases">
        <title>Draft genome sequence of Micromonospora sp. strain STR1s_6.</title>
        <authorList>
            <person name="Karlyshev A."/>
            <person name="Jawad R."/>
        </authorList>
    </citation>
    <scope>NUCLEOTIDE SEQUENCE [LARGE SCALE GENOMIC DNA]</scope>
    <source>
        <strain evidence="2 3">STR1S-6</strain>
    </source>
</reference>
<keyword evidence="3" id="KW-1185">Reference proteome</keyword>
<keyword evidence="1" id="KW-1133">Transmembrane helix</keyword>
<proteinExistence type="predicted"/>
<evidence type="ECO:0000313" key="3">
    <source>
        <dbReference type="Proteomes" id="UP000622245"/>
    </source>
</evidence>